<feature type="transmembrane region" description="Helical" evidence="1">
    <location>
        <begin position="44"/>
        <end position="61"/>
    </location>
</feature>
<feature type="transmembrane region" description="Helical" evidence="1">
    <location>
        <begin position="20"/>
        <end position="38"/>
    </location>
</feature>
<dbReference type="RefSeq" id="WP_054532949.1">
    <property type="nucleotide sequence ID" value="NZ_LGKP01000007.1"/>
</dbReference>
<evidence type="ECO:0000313" key="2">
    <source>
        <dbReference type="EMBL" id="KPL91140.1"/>
    </source>
</evidence>
<organism evidence="2 3">
    <name type="scientific">Herpetosiphon geysericola</name>
    <dbReference type="NCBI Taxonomy" id="70996"/>
    <lineage>
        <taxon>Bacteria</taxon>
        <taxon>Bacillati</taxon>
        <taxon>Chloroflexota</taxon>
        <taxon>Chloroflexia</taxon>
        <taxon>Herpetosiphonales</taxon>
        <taxon>Herpetosiphonaceae</taxon>
        <taxon>Herpetosiphon</taxon>
    </lineage>
</organism>
<evidence type="ECO:0000313" key="3">
    <source>
        <dbReference type="Proteomes" id="UP000050277"/>
    </source>
</evidence>
<keyword evidence="1" id="KW-1133">Transmembrane helix</keyword>
<dbReference type="Proteomes" id="UP000050277">
    <property type="component" value="Unassembled WGS sequence"/>
</dbReference>
<keyword evidence="3" id="KW-1185">Reference proteome</keyword>
<gene>
    <name evidence="2" type="ORF">SE18_03050</name>
</gene>
<dbReference type="EMBL" id="LGKP01000007">
    <property type="protein sequence ID" value="KPL91140.1"/>
    <property type="molecule type" value="Genomic_DNA"/>
</dbReference>
<sequence length="79" mass="9559">MYQTPFDPIPQLKRQQRRFFWSRWLGTIIMSILFFGWLLGSLGLIIATVFSIIMGWLLWKFSLKQLEKQIHVHEKHQID</sequence>
<protein>
    <submittedName>
        <fullName evidence="2">Uncharacterized protein</fullName>
    </submittedName>
</protein>
<proteinExistence type="predicted"/>
<dbReference type="AlphaFoldDB" id="A0A0P6YCM2"/>
<comment type="caution">
    <text evidence="2">The sequence shown here is derived from an EMBL/GenBank/DDBJ whole genome shotgun (WGS) entry which is preliminary data.</text>
</comment>
<name>A0A0P6YCM2_9CHLR</name>
<keyword evidence="1" id="KW-0812">Transmembrane</keyword>
<keyword evidence="1" id="KW-0472">Membrane</keyword>
<dbReference type="OrthoDB" id="9909775at2"/>
<reference evidence="2 3" key="1">
    <citation type="submission" date="2015-07" db="EMBL/GenBank/DDBJ databases">
        <title>Whole genome sequence of Herpetosiphon geysericola DSM 7119.</title>
        <authorList>
            <person name="Hemp J."/>
            <person name="Ward L.M."/>
            <person name="Pace L.A."/>
            <person name="Fischer W.W."/>
        </authorList>
    </citation>
    <scope>NUCLEOTIDE SEQUENCE [LARGE SCALE GENOMIC DNA]</scope>
    <source>
        <strain evidence="2 3">DSM 7119</strain>
    </source>
</reference>
<accession>A0A0P6YCM2</accession>
<evidence type="ECO:0000256" key="1">
    <source>
        <dbReference type="SAM" id="Phobius"/>
    </source>
</evidence>